<evidence type="ECO:0000256" key="2">
    <source>
        <dbReference type="PIRSR" id="PIRSR005962-1"/>
    </source>
</evidence>
<dbReference type="Proteomes" id="UP000264071">
    <property type="component" value="Unassembled WGS sequence"/>
</dbReference>
<comment type="caution">
    <text evidence="4">The sequence shown here is derived from an EMBL/GenBank/DDBJ whole genome shotgun (WGS) entry which is preliminary data.</text>
</comment>
<protein>
    <submittedName>
        <fullName evidence="4">Amidohydrolase</fullName>
    </submittedName>
</protein>
<feature type="binding site" evidence="2">
    <location>
        <position position="153"/>
    </location>
    <ligand>
        <name>Mn(2+)</name>
        <dbReference type="ChEBI" id="CHEBI:29035"/>
        <label>2</label>
    </ligand>
</feature>
<accession>A0A3D4VDA7</accession>
<feature type="binding site" evidence="2">
    <location>
        <position position="155"/>
    </location>
    <ligand>
        <name>Mn(2+)</name>
        <dbReference type="ChEBI" id="CHEBI:29035"/>
        <label>2</label>
    </ligand>
</feature>
<dbReference type="PIRSF" id="PIRSF005962">
    <property type="entry name" value="Pept_M20D_amidohydro"/>
    <property type="match status" value="1"/>
</dbReference>
<dbReference type="AlphaFoldDB" id="A0A3D4VDA7"/>
<sequence length="449" mass="46760">MSRHSAPSFIAPVRRHITALLAATLCSALPTVGVAQGGASAELARTIESRLTGVMPKVVSWRRDIHEHPELSGQETRTAALVAAHLKQLGLEVQTGVGGTGVVGLLRGGRPGPVVALRADMDALPVTELVDLPFRSKVRTQWQGAEVGVMHACGHDNHVAILMGAAEVLAGMKATLPGTVKFIFQPAEEGLGGAAAMVKDGVLTNPAPAAVFGLHVWPTPVGSIGIRVGPQMSAAGNFTIIIKGKQTHGSQPWSGVDPIVVSSQVVLGLQTIASRQVNVAYLPSVITVGQIAGGNRSNIIPDSVVMVGTLRTFDDAMRADIAARITRTAEDIARSAGATAIVKIDKGGLVQANDTTLTDRMLPTLKRTAGANGLQMIGPIMGSEDFPEFARTIPSVFFFLGVTPKGTDLATVAVNHSPLFFADEGALETGVRAMANLATDYLSGTPARK</sequence>
<dbReference type="InterPro" id="IPR011650">
    <property type="entry name" value="Peptidase_M20_dimer"/>
</dbReference>
<dbReference type="GO" id="GO:0046872">
    <property type="term" value="F:metal ion binding"/>
    <property type="evidence" value="ECO:0007669"/>
    <property type="project" value="UniProtKB-KW"/>
</dbReference>
<dbReference type="FunFam" id="3.30.70.360:FF:000001">
    <property type="entry name" value="N-acetyldiaminopimelate deacetylase"/>
    <property type="match status" value="1"/>
</dbReference>
<feature type="domain" description="Peptidase M20 dimerisation" evidence="3">
    <location>
        <begin position="236"/>
        <end position="333"/>
    </location>
</feature>
<dbReference type="PANTHER" id="PTHR11014">
    <property type="entry name" value="PEPTIDASE M20 FAMILY MEMBER"/>
    <property type="match status" value="1"/>
</dbReference>
<dbReference type="NCBIfam" id="TIGR01891">
    <property type="entry name" value="amidohydrolases"/>
    <property type="match status" value="1"/>
</dbReference>
<evidence type="ECO:0000313" key="5">
    <source>
        <dbReference type="Proteomes" id="UP000264071"/>
    </source>
</evidence>
<feature type="binding site" evidence="2">
    <location>
        <position position="189"/>
    </location>
    <ligand>
        <name>Mn(2+)</name>
        <dbReference type="ChEBI" id="CHEBI:29035"/>
        <label>2</label>
    </ligand>
</feature>
<gene>
    <name evidence="4" type="ORF">DGD08_17885</name>
</gene>
<evidence type="ECO:0000313" key="4">
    <source>
        <dbReference type="EMBL" id="HCT59075.1"/>
    </source>
</evidence>
<dbReference type="Gene3D" id="3.40.630.10">
    <property type="entry name" value="Zn peptidases"/>
    <property type="match status" value="1"/>
</dbReference>
<dbReference type="OMA" id="MMISEDF"/>
<feature type="binding site" evidence="2">
    <location>
        <position position="215"/>
    </location>
    <ligand>
        <name>Mn(2+)</name>
        <dbReference type="ChEBI" id="CHEBI:29035"/>
        <label>2</label>
    </ligand>
</feature>
<keyword evidence="2" id="KW-0464">Manganese</keyword>
<dbReference type="Pfam" id="PF07687">
    <property type="entry name" value="M20_dimer"/>
    <property type="match status" value="1"/>
</dbReference>
<organism evidence="4 5">
    <name type="scientific">Gemmatimonas aurantiaca</name>
    <dbReference type="NCBI Taxonomy" id="173480"/>
    <lineage>
        <taxon>Bacteria</taxon>
        <taxon>Pseudomonadati</taxon>
        <taxon>Gemmatimonadota</taxon>
        <taxon>Gemmatimonadia</taxon>
        <taxon>Gemmatimonadales</taxon>
        <taxon>Gemmatimonadaceae</taxon>
        <taxon>Gemmatimonas</taxon>
    </lineage>
</organism>
<dbReference type="EMBL" id="DPIY01000012">
    <property type="protein sequence ID" value="HCT59075.1"/>
    <property type="molecule type" value="Genomic_DNA"/>
</dbReference>
<dbReference type="InterPro" id="IPR002933">
    <property type="entry name" value="Peptidase_M20"/>
</dbReference>
<dbReference type="InterPro" id="IPR017439">
    <property type="entry name" value="Amidohydrolase"/>
</dbReference>
<dbReference type="Pfam" id="PF01546">
    <property type="entry name" value="Peptidase_M20"/>
    <property type="match status" value="1"/>
</dbReference>
<dbReference type="PANTHER" id="PTHR11014:SF63">
    <property type="entry name" value="METALLOPEPTIDASE, PUTATIVE (AFU_ORTHOLOGUE AFUA_6G09600)-RELATED"/>
    <property type="match status" value="1"/>
</dbReference>
<name>A0A3D4VDA7_9BACT</name>
<feature type="binding site" evidence="2">
    <location>
        <position position="416"/>
    </location>
    <ligand>
        <name>Mn(2+)</name>
        <dbReference type="ChEBI" id="CHEBI:29035"/>
        <label>2</label>
    </ligand>
</feature>
<reference evidence="4 5" key="1">
    <citation type="journal article" date="2018" name="Nat. Biotechnol.">
        <title>A standardized bacterial taxonomy based on genome phylogeny substantially revises the tree of life.</title>
        <authorList>
            <person name="Parks D.H."/>
            <person name="Chuvochina M."/>
            <person name="Waite D.W."/>
            <person name="Rinke C."/>
            <person name="Skarshewski A."/>
            <person name="Chaumeil P.A."/>
            <person name="Hugenholtz P."/>
        </authorList>
    </citation>
    <scope>NUCLEOTIDE SEQUENCE [LARGE SCALE GENOMIC DNA]</scope>
    <source>
        <strain evidence="4">UBA8844</strain>
    </source>
</reference>
<dbReference type="GO" id="GO:0050118">
    <property type="term" value="F:N-acetyldiaminopimelate deacetylase activity"/>
    <property type="evidence" value="ECO:0007669"/>
    <property type="project" value="UniProtKB-ARBA"/>
</dbReference>
<dbReference type="Gene3D" id="3.30.70.360">
    <property type="match status" value="1"/>
</dbReference>
<dbReference type="SUPFAM" id="SSF55031">
    <property type="entry name" value="Bacterial exopeptidase dimerisation domain"/>
    <property type="match status" value="1"/>
</dbReference>
<comment type="cofactor">
    <cofactor evidence="2">
        <name>Mn(2+)</name>
        <dbReference type="ChEBI" id="CHEBI:29035"/>
    </cofactor>
    <text evidence="2">The Mn(2+) ion enhances activity.</text>
</comment>
<keyword evidence="1 4" id="KW-0378">Hydrolase</keyword>
<keyword evidence="2" id="KW-0479">Metal-binding</keyword>
<evidence type="ECO:0000259" key="3">
    <source>
        <dbReference type="Pfam" id="PF07687"/>
    </source>
</evidence>
<dbReference type="InterPro" id="IPR036264">
    <property type="entry name" value="Bact_exopeptidase_dim_dom"/>
</dbReference>
<dbReference type="SUPFAM" id="SSF53187">
    <property type="entry name" value="Zn-dependent exopeptidases"/>
    <property type="match status" value="1"/>
</dbReference>
<dbReference type="GO" id="GO:0019877">
    <property type="term" value="P:diaminopimelate biosynthetic process"/>
    <property type="evidence" value="ECO:0007669"/>
    <property type="project" value="UniProtKB-ARBA"/>
</dbReference>
<proteinExistence type="predicted"/>
<evidence type="ECO:0000256" key="1">
    <source>
        <dbReference type="ARBA" id="ARBA00022801"/>
    </source>
</evidence>